<evidence type="ECO:0000256" key="2">
    <source>
        <dbReference type="ARBA" id="ARBA00008226"/>
    </source>
</evidence>
<evidence type="ECO:0000313" key="14">
    <source>
        <dbReference type="Proteomes" id="UP001141619"/>
    </source>
</evidence>
<accession>A0A9X3TYW2</accession>
<dbReference type="Proteomes" id="UP001141619">
    <property type="component" value="Unassembled WGS sequence"/>
</dbReference>
<evidence type="ECO:0000256" key="4">
    <source>
        <dbReference type="ARBA" id="ARBA00022490"/>
    </source>
</evidence>
<evidence type="ECO:0000256" key="11">
    <source>
        <dbReference type="HAMAP-Rule" id="MF_00255"/>
    </source>
</evidence>
<keyword evidence="4 11" id="KW-0963">Cytoplasm</keyword>
<proteinExistence type="inferred from homology"/>
<keyword evidence="9 11" id="KW-0030">Aminoacyl-tRNA synthetase</keyword>
<evidence type="ECO:0000259" key="12">
    <source>
        <dbReference type="Pfam" id="PF05746"/>
    </source>
</evidence>
<evidence type="ECO:0000313" key="13">
    <source>
        <dbReference type="EMBL" id="MDA5194279.1"/>
    </source>
</evidence>
<dbReference type="AlphaFoldDB" id="A0A9X3TYW2"/>
<gene>
    <name evidence="11 13" type="primary">glyS</name>
    <name evidence="13" type="ORF">NYP16_09985</name>
</gene>
<dbReference type="InterPro" id="IPR006194">
    <property type="entry name" value="Gly-tRNA-synth_heterodimer"/>
</dbReference>
<comment type="similarity">
    <text evidence="2 11">Belongs to the class-II aminoacyl-tRNA synthetase family.</text>
</comment>
<dbReference type="PANTHER" id="PTHR30075">
    <property type="entry name" value="GLYCYL-TRNA SYNTHETASE"/>
    <property type="match status" value="1"/>
</dbReference>
<dbReference type="PANTHER" id="PTHR30075:SF2">
    <property type="entry name" value="GLYCINE--TRNA LIGASE, CHLOROPLASTIC_MITOCHONDRIAL 2"/>
    <property type="match status" value="1"/>
</dbReference>
<name>A0A9X3TYW2_9PROT</name>
<keyword evidence="7 11" id="KW-0067">ATP-binding</keyword>
<comment type="subunit">
    <text evidence="3 11">Tetramer of two alpha and two beta subunits.</text>
</comment>
<keyword evidence="14" id="KW-1185">Reference proteome</keyword>
<dbReference type="GO" id="GO:0006426">
    <property type="term" value="P:glycyl-tRNA aminoacylation"/>
    <property type="evidence" value="ECO:0007669"/>
    <property type="project" value="UniProtKB-UniRule"/>
</dbReference>
<dbReference type="SUPFAM" id="SSF109604">
    <property type="entry name" value="HD-domain/PDEase-like"/>
    <property type="match status" value="1"/>
</dbReference>
<dbReference type="HAMAP" id="MF_00255">
    <property type="entry name" value="Gly_tRNA_synth_beta"/>
    <property type="match status" value="1"/>
</dbReference>
<dbReference type="GO" id="GO:0004814">
    <property type="term" value="F:arginine-tRNA ligase activity"/>
    <property type="evidence" value="ECO:0007669"/>
    <property type="project" value="InterPro"/>
</dbReference>
<comment type="catalytic activity">
    <reaction evidence="10 11">
        <text>tRNA(Gly) + glycine + ATP = glycyl-tRNA(Gly) + AMP + diphosphate</text>
        <dbReference type="Rhea" id="RHEA:16013"/>
        <dbReference type="Rhea" id="RHEA-COMP:9664"/>
        <dbReference type="Rhea" id="RHEA-COMP:9683"/>
        <dbReference type="ChEBI" id="CHEBI:30616"/>
        <dbReference type="ChEBI" id="CHEBI:33019"/>
        <dbReference type="ChEBI" id="CHEBI:57305"/>
        <dbReference type="ChEBI" id="CHEBI:78442"/>
        <dbReference type="ChEBI" id="CHEBI:78522"/>
        <dbReference type="ChEBI" id="CHEBI:456215"/>
        <dbReference type="EC" id="6.1.1.14"/>
    </reaction>
</comment>
<dbReference type="RefSeq" id="WP_274943982.1">
    <property type="nucleotide sequence ID" value="NZ_JANWOI010000003.1"/>
</dbReference>
<organism evidence="13 14">
    <name type="scientific">Govanella unica</name>
    <dbReference type="NCBI Taxonomy" id="2975056"/>
    <lineage>
        <taxon>Bacteria</taxon>
        <taxon>Pseudomonadati</taxon>
        <taxon>Pseudomonadota</taxon>
        <taxon>Alphaproteobacteria</taxon>
        <taxon>Emcibacterales</taxon>
        <taxon>Govanellaceae</taxon>
        <taxon>Govanella</taxon>
    </lineage>
</organism>
<dbReference type="PRINTS" id="PR01045">
    <property type="entry name" value="TRNASYNTHGB"/>
</dbReference>
<comment type="subcellular location">
    <subcellularLocation>
        <location evidence="1 11">Cytoplasm</location>
    </subcellularLocation>
</comment>
<dbReference type="Pfam" id="PF02092">
    <property type="entry name" value="tRNA_synt_2f"/>
    <property type="match status" value="1"/>
</dbReference>
<dbReference type="GO" id="GO:0005524">
    <property type="term" value="F:ATP binding"/>
    <property type="evidence" value="ECO:0007669"/>
    <property type="project" value="UniProtKB-UniRule"/>
</dbReference>
<evidence type="ECO:0000256" key="10">
    <source>
        <dbReference type="ARBA" id="ARBA00047937"/>
    </source>
</evidence>
<dbReference type="Pfam" id="PF05746">
    <property type="entry name" value="DALR_1"/>
    <property type="match status" value="1"/>
</dbReference>
<keyword evidence="8 11" id="KW-0648">Protein biosynthesis</keyword>
<dbReference type="PROSITE" id="PS50861">
    <property type="entry name" value="AA_TRNA_LIGASE_II_GLYAB"/>
    <property type="match status" value="1"/>
</dbReference>
<evidence type="ECO:0000256" key="1">
    <source>
        <dbReference type="ARBA" id="ARBA00004496"/>
    </source>
</evidence>
<dbReference type="GO" id="GO:0006420">
    <property type="term" value="P:arginyl-tRNA aminoacylation"/>
    <property type="evidence" value="ECO:0007669"/>
    <property type="project" value="InterPro"/>
</dbReference>
<reference evidence="13" key="2">
    <citation type="journal article" date="2023" name="Syst. Appl. Microbiol.">
        <title>Govania unica gen. nov., sp. nov., a rare biosphere bacterium that represents a novel family in the class Alphaproteobacteria.</title>
        <authorList>
            <person name="Vandamme P."/>
            <person name="Peeters C."/>
            <person name="Hettiarachchi A."/>
            <person name="Cnockaert M."/>
            <person name="Carlier A."/>
        </authorList>
    </citation>
    <scope>NUCLEOTIDE SEQUENCE</scope>
    <source>
        <strain evidence="13">LMG 31809</strain>
    </source>
</reference>
<evidence type="ECO:0000256" key="9">
    <source>
        <dbReference type="ARBA" id="ARBA00023146"/>
    </source>
</evidence>
<keyword evidence="6 11" id="KW-0547">Nucleotide-binding</keyword>
<evidence type="ECO:0000256" key="6">
    <source>
        <dbReference type="ARBA" id="ARBA00022741"/>
    </source>
</evidence>
<feature type="domain" description="DALR anticodon binding" evidence="12">
    <location>
        <begin position="570"/>
        <end position="675"/>
    </location>
</feature>
<dbReference type="NCBIfam" id="TIGR00211">
    <property type="entry name" value="glyS"/>
    <property type="match status" value="1"/>
</dbReference>
<evidence type="ECO:0000256" key="3">
    <source>
        <dbReference type="ARBA" id="ARBA00011209"/>
    </source>
</evidence>
<comment type="caution">
    <text evidence="13">The sequence shown here is derived from an EMBL/GenBank/DDBJ whole genome shotgun (WGS) entry which is preliminary data.</text>
</comment>
<dbReference type="InterPro" id="IPR008909">
    <property type="entry name" value="DALR_anticod-bd"/>
</dbReference>
<dbReference type="EC" id="6.1.1.14" evidence="11"/>
<protein>
    <recommendedName>
        <fullName evidence="11">Glycine--tRNA ligase beta subunit</fullName>
        <ecNumber evidence="11">6.1.1.14</ecNumber>
    </recommendedName>
    <alternativeName>
        <fullName evidence="11">Glycyl-tRNA synthetase beta subunit</fullName>
        <shortName evidence="11">GlyRS</shortName>
    </alternativeName>
</protein>
<reference evidence="13" key="1">
    <citation type="submission" date="2022-08" db="EMBL/GenBank/DDBJ databases">
        <authorList>
            <person name="Vandamme P."/>
            <person name="Hettiarachchi A."/>
            <person name="Peeters C."/>
            <person name="Cnockaert M."/>
            <person name="Carlier A."/>
        </authorList>
    </citation>
    <scope>NUCLEOTIDE SEQUENCE</scope>
    <source>
        <strain evidence="13">LMG 31809</strain>
    </source>
</reference>
<evidence type="ECO:0000256" key="7">
    <source>
        <dbReference type="ARBA" id="ARBA00022840"/>
    </source>
</evidence>
<dbReference type="GO" id="GO:0004820">
    <property type="term" value="F:glycine-tRNA ligase activity"/>
    <property type="evidence" value="ECO:0007669"/>
    <property type="project" value="UniProtKB-UniRule"/>
</dbReference>
<dbReference type="EMBL" id="JANWOI010000003">
    <property type="protein sequence ID" value="MDA5194279.1"/>
    <property type="molecule type" value="Genomic_DNA"/>
</dbReference>
<evidence type="ECO:0000256" key="5">
    <source>
        <dbReference type="ARBA" id="ARBA00022598"/>
    </source>
</evidence>
<dbReference type="InterPro" id="IPR015944">
    <property type="entry name" value="Gly-tRNA-synth_bsu"/>
</dbReference>
<dbReference type="GO" id="GO:0005829">
    <property type="term" value="C:cytosol"/>
    <property type="evidence" value="ECO:0007669"/>
    <property type="project" value="TreeGrafter"/>
</dbReference>
<sequence length="684" mass="74220">MAELLLELFSEEIPARMQAQAADDLKRLVTDKLKAAGLAWTRADAFVTPRRLTLVIDGLPTTQPDVREERKGPRADAPPAAIDGFLRSTGLSREQLETRDTDKGQILFAVIEKKGGAVSDVIAVFVPEVIQSFPWPKSQRWGVGSLRWVRPLKSILCLLDGKIVPAAIDGIMASNETRGHRFLAGEAFTVSNFADYETKLRAHHVILDSTERQAKIHADASKAAVDAGVELIEDKGLLAEVAGLVEWPVVLMGDFDPAFLEVPGEVLTATMRINQKYFSLRNPQTGKLAPHFITVANMAASDGGKAIIAGNERVLRARLADAKFFWDHDLKITLAERLPALDGIVFHAKLGSVGDKVKRVAALAQFIAPMVGADVDAAERAAKLAKADLVSGIVGEFPEVQGIMGRYLALHEGQSAAIAEAIADHYAPQGPNDRCPTAPVSVAVALADKIDILVGFFSIDEKPTGSKDPFALRRAALGVLRIIIENGLRLPLNKLFAKAAALHGAQAFAGNELVDFFTDRLKAYLRDQGIRHDYVSAVFALGHEDDMLRLKTRAEALQQMLGTEDGANLLAAYRRGSNIVRIEEKKDGKAYAGGVDAARLAKPEEQALHDRLVIVRKDVDAAVADERWIDAMSAVATLRGPIDAFFDQVTVNDPDVGLRENRLNLLSEFRATLSAVADFSKIEG</sequence>
<keyword evidence="5 11" id="KW-0436">Ligase</keyword>
<evidence type="ECO:0000256" key="8">
    <source>
        <dbReference type="ARBA" id="ARBA00022917"/>
    </source>
</evidence>